<feature type="region of interest" description="Disordered" evidence="6">
    <location>
        <begin position="632"/>
        <end position="792"/>
    </location>
</feature>
<feature type="compositionally biased region" description="Basic and acidic residues" evidence="6">
    <location>
        <begin position="632"/>
        <end position="641"/>
    </location>
</feature>
<dbReference type="PANTHER" id="PTHR45920:SF7">
    <property type="entry name" value="FORMIN-G"/>
    <property type="match status" value="1"/>
</dbReference>
<gene>
    <name evidence="8" type="ORF">Q8A67_020023</name>
</gene>
<feature type="region of interest" description="Disordered" evidence="6">
    <location>
        <begin position="30"/>
        <end position="54"/>
    </location>
</feature>
<dbReference type="GO" id="GO:0005634">
    <property type="term" value="C:nucleus"/>
    <property type="evidence" value="ECO:0007669"/>
    <property type="project" value="UniProtKB-SubCell"/>
</dbReference>
<evidence type="ECO:0000256" key="3">
    <source>
        <dbReference type="ARBA" id="ARBA00023054"/>
    </source>
</evidence>
<comment type="caution">
    <text evidence="8">The sequence shown here is derived from an EMBL/GenBank/DDBJ whole genome shotgun (WGS) entry which is preliminary data.</text>
</comment>
<dbReference type="GO" id="GO:0051015">
    <property type="term" value="F:actin filament binding"/>
    <property type="evidence" value="ECO:0007669"/>
    <property type="project" value="TreeGrafter"/>
</dbReference>
<dbReference type="AlphaFoldDB" id="A0AA88PGN4"/>
<dbReference type="InterPro" id="IPR001265">
    <property type="entry name" value="Formin_Cappuccino_subfam"/>
</dbReference>
<comment type="subcellular location">
    <subcellularLocation>
        <location evidence="1">Nucleus</location>
    </subcellularLocation>
</comment>
<evidence type="ECO:0000313" key="8">
    <source>
        <dbReference type="EMBL" id="KAK2879232.1"/>
    </source>
</evidence>
<dbReference type="PROSITE" id="PS51444">
    <property type="entry name" value="FH2"/>
    <property type="match status" value="1"/>
</dbReference>
<evidence type="ECO:0000256" key="5">
    <source>
        <dbReference type="SAM" id="Coils"/>
    </source>
</evidence>
<dbReference type="GO" id="GO:0045010">
    <property type="term" value="P:actin nucleation"/>
    <property type="evidence" value="ECO:0007669"/>
    <property type="project" value="InterPro"/>
</dbReference>
<dbReference type="Proteomes" id="UP001187343">
    <property type="component" value="Unassembled WGS sequence"/>
</dbReference>
<dbReference type="GO" id="GO:0005884">
    <property type="term" value="C:actin filament"/>
    <property type="evidence" value="ECO:0007669"/>
    <property type="project" value="InterPro"/>
</dbReference>
<evidence type="ECO:0000256" key="1">
    <source>
        <dbReference type="ARBA" id="ARBA00004123"/>
    </source>
</evidence>
<dbReference type="GO" id="GO:0005737">
    <property type="term" value="C:cytoplasm"/>
    <property type="evidence" value="ECO:0007669"/>
    <property type="project" value="TreeGrafter"/>
</dbReference>
<name>A0AA88PGN4_9TELE</name>
<dbReference type="GO" id="GO:0030866">
    <property type="term" value="P:cortical actin cytoskeleton organization"/>
    <property type="evidence" value="ECO:0007669"/>
    <property type="project" value="TreeGrafter"/>
</dbReference>
<feature type="compositionally biased region" description="Basic and acidic residues" evidence="6">
    <location>
        <begin position="396"/>
        <end position="415"/>
    </location>
</feature>
<dbReference type="PANTHER" id="PTHR45920">
    <property type="entry name" value="FORMIN HOMOLOGY 2 DOMAIN CONTAINING, ISOFORM I"/>
    <property type="match status" value="1"/>
</dbReference>
<dbReference type="EMBL" id="JAUYZG010000019">
    <property type="protein sequence ID" value="KAK2879232.1"/>
    <property type="molecule type" value="Genomic_DNA"/>
</dbReference>
<evidence type="ECO:0000256" key="4">
    <source>
        <dbReference type="ARBA" id="ARBA00023242"/>
    </source>
</evidence>
<feature type="region of interest" description="Disordered" evidence="6">
    <location>
        <begin position="1205"/>
        <end position="1232"/>
    </location>
</feature>
<dbReference type="PRINTS" id="PR00828">
    <property type="entry name" value="FORMIN"/>
</dbReference>
<dbReference type="SUPFAM" id="SSF101447">
    <property type="entry name" value="Formin homology 2 domain (FH2 domain)"/>
    <property type="match status" value="1"/>
</dbReference>
<comment type="similarity">
    <text evidence="2">Belongs to the formin homology family. Cappuccino subfamily.</text>
</comment>
<reference evidence="8" key="1">
    <citation type="submission" date="2023-08" db="EMBL/GenBank/DDBJ databases">
        <title>Chromosome-level Genome Assembly of mud carp (Cirrhinus molitorella).</title>
        <authorList>
            <person name="Liu H."/>
        </authorList>
    </citation>
    <scope>NUCLEOTIDE SEQUENCE</scope>
    <source>
        <strain evidence="8">Prfri</strain>
        <tissue evidence="8">Muscle</tissue>
    </source>
</reference>
<protein>
    <recommendedName>
        <fullName evidence="7">FH2 domain-containing protein</fullName>
    </recommendedName>
</protein>
<keyword evidence="9" id="KW-1185">Reference proteome</keyword>
<feature type="region of interest" description="Disordered" evidence="6">
    <location>
        <begin position="281"/>
        <end position="301"/>
    </location>
</feature>
<evidence type="ECO:0000313" key="9">
    <source>
        <dbReference type="Proteomes" id="UP001187343"/>
    </source>
</evidence>
<keyword evidence="4" id="KW-0539">Nucleus</keyword>
<dbReference type="SMART" id="SM00498">
    <property type="entry name" value="FH2"/>
    <property type="match status" value="1"/>
</dbReference>
<evidence type="ECO:0000256" key="6">
    <source>
        <dbReference type="SAM" id="MobiDB-lite"/>
    </source>
</evidence>
<feature type="region of interest" description="Disordered" evidence="6">
    <location>
        <begin position="505"/>
        <end position="531"/>
    </location>
</feature>
<dbReference type="FunFam" id="1.20.58.2220:FF:000005">
    <property type="entry name" value="Formin 1"/>
    <property type="match status" value="1"/>
</dbReference>
<dbReference type="InterPro" id="IPR015425">
    <property type="entry name" value="FH2_Formin"/>
</dbReference>
<organism evidence="8 9">
    <name type="scientific">Cirrhinus molitorella</name>
    <name type="common">mud carp</name>
    <dbReference type="NCBI Taxonomy" id="172907"/>
    <lineage>
        <taxon>Eukaryota</taxon>
        <taxon>Metazoa</taxon>
        <taxon>Chordata</taxon>
        <taxon>Craniata</taxon>
        <taxon>Vertebrata</taxon>
        <taxon>Euteleostomi</taxon>
        <taxon>Actinopterygii</taxon>
        <taxon>Neopterygii</taxon>
        <taxon>Teleostei</taxon>
        <taxon>Ostariophysi</taxon>
        <taxon>Cypriniformes</taxon>
        <taxon>Cyprinidae</taxon>
        <taxon>Labeoninae</taxon>
        <taxon>Labeonini</taxon>
        <taxon>Cirrhinus</taxon>
    </lineage>
</organism>
<feature type="region of interest" description="Disordered" evidence="6">
    <location>
        <begin position="161"/>
        <end position="188"/>
    </location>
</feature>
<keyword evidence="3 5" id="KW-0175">Coiled coil</keyword>
<dbReference type="Gene3D" id="1.20.58.2220">
    <property type="entry name" value="Formin, FH2 domain"/>
    <property type="match status" value="1"/>
</dbReference>
<feature type="compositionally biased region" description="Basic and acidic residues" evidence="6">
    <location>
        <begin position="40"/>
        <end position="51"/>
    </location>
</feature>
<feature type="coiled-coil region" evidence="5">
    <location>
        <begin position="1070"/>
        <end position="1141"/>
    </location>
</feature>
<evidence type="ECO:0000259" key="7">
    <source>
        <dbReference type="PROSITE" id="PS51444"/>
    </source>
</evidence>
<dbReference type="Pfam" id="PF02181">
    <property type="entry name" value="FH2"/>
    <property type="match status" value="1"/>
</dbReference>
<accession>A0AA88PGN4</accession>
<feature type="compositionally biased region" description="Pro residues" evidence="6">
    <location>
        <begin position="670"/>
        <end position="774"/>
    </location>
</feature>
<dbReference type="GO" id="GO:0008017">
    <property type="term" value="F:microtubule binding"/>
    <property type="evidence" value="ECO:0007669"/>
    <property type="project" value="InterPro"/>
</dbReference>
<feature type="domain" description="FH2" evidence="7">
    <location>
        <begin position="789"/>
        <end position="1202"/>
    </location>
</feature>
<evidence type="ECO:0000256" key="2">
    <source>
        <dbReference type="ARBA" id="ARBA00005271"/>
    </source>
</evidence>
<proteinExistence type="inferred from homology"/>
<sequence length="1232" mass="136951">MEGTHTVLRLYKPIHELCFTSLYFPTRKSRGFSRAGQTPREVRPQDEDTARTKQRGQYYCEATSGADAQLRWLAAEHLQLLTELLSLCSDCADRLRMGNQDGKPLEGHGEHLGHDVSSCLSLSPEHKRAASRVRKLKKLGSKKMDSAEEFLQSKIKKKVQSGASEFSPKAPGTPISIRGPDTPGTGSYVSVSSEPLLPMEEHFQIAHDGWDFMEEPRSFGSEMDLCAELSEFDNQFALEYDKPLGNQRGRVVQELMSNGNIEGNQQKFGGQSTFASLEVNQRDARSNDEAAKEEPVSRSSLDVDHCNQQAGQEDIKHFTQVKTRSTLSAPIDARSANLRPWTRSPTSSSLSGVFNVSYPPTNSLHSMSPVLSPLSSQLSSPQMNHRIVLLPEEDDGNKRSSRDEPKVDTEVIDKNGNRRTVTRLDLNLSNHFNLNGASTSATTSENSLLRPEDIWMLDADESLTQEALCRPSRPDHLDFLRITPPEDDIIGDTPCNPKLGITSEVTSPSDGEDRTPGRLQAVWPPPKEDGEEKVGLRYTEAEHQAALLQLKRECKEELEKQHADFELRIFQVRGEHAEAVSRLESIISRMQREQNYNTLRERGEMHDICVSTEDEQLPKSFRNVCVQTDRETFIKTPEGDGTRPAQSSGSSLPKKLDLDSISMSLGVGPGLPPPPPPLPGSSAPPPPPPPPPPLPGGSAPPPPPPLPGHVHAPPPPPPLPGAPPPPPGLPGAPPPPPPLPGAPPPPPPPPGLPGAPPPPPPMLGFGAAPPPPPAFGGFGFGQAAEKAPRKPAVEPACPMKPLYWNRIQIQDNNNNTLWSSLEEPDIIDTQEFEDLFSKATIQAKKKPLSDSYEKKNKAKKIIKLLDGKRSQAVGILISSLHLEMKDIQQAVLTVDHSVVDLETIEALYENRAQADELEKIKKHYETSKEDEVKLLDKPEQFLYELSQIPDFARRAHCIIFRSVFVDSITSVHHKVEIISAVCKDFLENESVKDVIGVILAFGNYMNGGNRTRGQADGFGLEILPKLKDVKSRDNRISLVDYVVSYYLRNLDENAGTEKSVFPLPDPQDLFHAAQVKFEDLAKDLRKLKRELTACVKEVEQVCENSSEEHLQPFKDKMETFVSTAQSEYETEDERLQAAQKSFQEMVMYFGLKPKSGEKDVSPNHIFMLWYEFCNDFKSIWNRENKNISKERLKEAQQTVQKITAEKKVETKKTNANSLKERLRKKEADMSSS</sequence>
<feature type="region of interest" description="Disordered" evidence="6">
    <location>
        <begin position="389"/>
        <end position="415"/>
    </location>
</feature>
<dbReference type="InterPro" id="IPR042201">
    <property type="entry name" value="FH2_Formin_sf"/>
</dbReference>
<feature type="coiled-coil region" evidence="5">
    <location>
        <begin position="540"/>
        <end position="575"/>
    </location>
</feature>